<name>A0A9W9I596_9EURO</name>
<dbReference type="Proteomes" id="UP001149163">
    <property type="component" value="Unassembled WGS sequence"/>
</dbReference>
<dbReference type="Pfam" id="PF13460">
    <property type="entry name" value="NAD_binding_10"/>
    <property type="match status" value="1"/>
</dbReference>
<dbReference type="InterPro" id="IPR036291">
    <property type="entry name" value="NAD(P)-bd_dom_sf"/>
</dbReference>
<comment type="caution">
    <text evidence="2">The sequence shown here is derived from an EMBL/GenBank/DDBJ whole genome shotgun (WGS) entry which is preliminary data.</text>
</comment>
<dbReference type="AlphaFoldDB" id="A0A9W9I596"/>
<dbReference type="SUPFAM" id="SSF51735">
    <property type="entry name" value="NAD(P)-binding Rossmann-fold domains"/>
    <property type="match status" value="1"/>
</dbReference>
<accession>A0A9W9I596</accession>
<dbReference type="PANTHER" id="PTHR48079:SF6">
    <property type="entry name" value="NAD(P)-BINDING DOMAIN-CONTAINING PROTEIN-RELATED"/>
    <property type="match status" value="1"/>
</dbReference>
<feature type="domain" description="NAD(P)-binding" evidence="1">
    <location>
        <begin position="9"/>
        <end position="185"/>
    </location>
</feature>
<dbReference type="OrthoDB" id="10262413at2759"/>
<dbReference type="GO" id="GO:0004029">
    <property type="term" value="F:aldehyde dehydrogenase (NAD+) activity"/>
    <property type="evidence" value="ECO:0007669"/>
    <property type="project" value="TreeGrafter"/>
</dbReference>
<organism evidence="2 3">
    <name type="scientific">Penicillium canariense</name>
    <dbReference type="NCBI Taxonomy" id="189055"/>
    <lineage>
        <taxon>Eukaryota</taxon>
        <taxon>Fungi</taxon>
        <taxon>Dikarya</taxon>
        <taxon>Ascomycota</taxon>
        <taxon>Pezizomycotina</taxon>
        <taxon>Eurotiomycetes</taxon>
        <taxon>Eurotiomycetidae</taxon>
        <taxon>Eurotiales</taxon>
        <taxon>Aspergillaceae</taxon>
        <taxon>Penicillium</taxon>
    </lineage>
</organism>
<dbReference type="EMBL" id="JAPQKN010000003">
    <property type="protein sequence ID" value="KAJ5167023.1"/>
    <property type="molecule type" value="Genomic_DNA"/>
</dbReference>
<dbReference type="InterPro" id="IPR051783">
    <property type="entry name" value="NAD(P)-dependent_oxidoreduct"/>
</dbReference>
<proteinExistence type="predicted"/>
<dbReference type="GeneID" id="81427105"/>
<gene>
    <name evidence="2" type="ORF">N7482_005804</name>
</gene>
<evidence type="ECO:0000313" key="3">
    <source>
        <dbReference type="Proteomes" id="UP001149163"/>
    </source>
</evidence>
<dbReference type="GO" id="GO:0005737">
    <property type="term" value="C:cytoplasm"/>
    <property type="evidence" value="ECO:0007669"/>
    <property type="project" value="TreeGrafter"/>
</dbReference>
<dbReference type="InterPro" id="IPR016040">
    <property type="entry name" value="NAD(P)-bd_dom"/>
</dbReference>
<protein>
    <recommendedName>
        <fullName evidence="1">NAD(P)-binding domain-containing protein</fullName>
    </recommendedName>
</protein>
<evidence type="ECO:0000313" key="2">
    <source>
        <dbReference type="EMBL" id="KAJ5167023.1"/>
    </source>
</evidence>
<dbReference type="PANTHER" id="PTHR48079">
    <property type="entry name" value="PROTEIN YEEZ"/>
    <property type="match status" value="1"/>
</dbReference>
<keyword evidence="3" id="KW-1185">Reference proteome</keyword>
<evidence type="ECO:0000259" key="1">
    <source>
        <dbReference type="Pfam" id="PF13460"/>
    </source>
</evidence>
<dbReference type="Gene3D" id="3.40.50.720">
    <property type="entry name" value="NAD(P)-binding Rossmann-like Domain"/>
    <property type="match status" value="1"/>
</dbReference>
<reference evidence="2" key="1">
    <citation type="submission" date="2022-11" db="EMBL/GenBank/DDBJ databases">
        <authorList>
            <person name="Petersen C."/>
        </authorList>
    </citation>
    <scope>NUCLEOTIDE SEQUENCE</scope>
    <source>
        <strain evidence="2">IBT 26290</strain>
    </source>
</reference>
<reference evidence="2" key="2">
    <citation type="journal article" date="2023" name="IMA Fungus">
        <title>Comparative genomic study of the Penicillium genus elucidates a diverse pangenome and 15 lateral gene transfer events.</title>
        <authorList>
            <person name="Petersen C."/>
            <person name="Sorensen T."/>
            <person name="Nielsen M.R."/>
            <person name="Sondergaard T.E."/>
            <person name="Sorensen J.L."/>
            <person name="Fitzpatrick D.A."/>
            <person name="Frisvad J.C."/>
            <person name="Nielsen K.L."/>
        </authorList>
    </citation>
    <scope>NUCLEOTIDE SEQUENCE</scope>
    <source>
        <strain evidence="2">IBT 26290</strain>
    </source>
</reference>
<dbReference type="RefSeq" id="XP_056543484.1">
    <property type="nucleotide sequence ID" value="XM_056687929.1"/>
</dbReference>
<sequence length="355" mass="38314">MSSNILITGAGGYIGGSIAAHLLAKTNGLIQKDQVIAAVRSKEQADAVSKLGIRVLQLDLSNEKDVTESVLHHNISIVIHTASVDPSIVLPLVNALGKQKQVNGGETHFIYTSGLSAFYEKTGWPVGSFKDTDPVFDTEKRIADSFLLRKTDVAVIEHAEAQGVTSFIVVPSLVYGKGSGEWNKLSVVLPLYVKASISAKAVYKFPENPRVSGVHISDLTALYGLIVEHILRGETVPSGREGYYFALAHDMFLGEVGDHLARALCDRGLISDSKTHNYSDPEAAAESLGVPAPFVQMLWDSGPDIIAELPHSIGWKPEWNKERFLQDVDDEVQAVVDLGKAKSSLVDSLLKSAMG</sequence>